<dbReference type="InterPro" id="IPR012816">
    <property type="entry name" value="NADAR"/>
</dbReference>
<proteinExistence type="predicted"/>
<dbReference type="InParanoid" id="S8DRV2"/>
<gene>
    <name evidence="3" type="ORF">FOMPIDRAFT_1135208</name>
</gene>
<feature type="compositionally biased region" description="Polar residues" evidence="1">
    <location>
        <begin position="209"/>
        <end position="221"/>
    </location>
</feature>
<dbReference type="InterPro" id="IPR037238">
    <property type="entry name" value="YbiA-like_sf"/>
</dbReference>
<dbReference type="Proteomes" id="UP000015241">
    <property type="component" value="Unassembled WGS sequence"/>
</dbReference>
<dbReference type="AlphaFoldDB" id="S8DRV2"/>
<dbReference type="Pfam" id="PF08719">
    <property type="entry name" value="NADAR"/>
    <property type="match status" value="1"/>
</dbReference>
<dbReference type="eggNOG" id="ENOG502S0ST">
    <property type="taxonomic scope" value="Eukaryota"/>
</dbReference>
<organism evidence="3 4">
    <name type="scientific">Fomitopsis schrenkii</name>
    <name type="common">Brown rot fungus</name>
    <dbReference type="NCBI Taxonomy" id="2126942"/>
    <lineage>
        <taxon>Eukaryota</taxon>
        <taxon>Fungi</taxon>
        <taxon>Dikarya</taxon>
        <taxon>Basidiomycota</taxon>
        <taxon>Agaricomycotina</taxon>
        <taxon>Agaricomycetes</taxon>
        <taxon>Polyporales</taxon>
        <taxon>Fomitopsis</taxon>
    </lineage>
</organism>
<sequence>MLVDDSEHEHGRSTRPLHALGTSDAPVIPQPRPHRPWRWPRSASPPPPAQPPAQPPADPDHPRPIYFYDQHDPYYEFTIFSPHPIEWEGHTYPTAEHLFQAHKFITDHPDLVTRIRHLHSPREALEEAGRLRRLQRSDWFDVNVGIMDNILHAKFTQHPELKASLLGTGNREIIEDSPVDPFWGCGRDRQGRNELGKALMRLRDRLRQPTRNDTTRSTRASGQPGGLEGSEGDAKWESSIRRPAAY</sequence>
<dbReference type="EMBL" id="KE504251">
    <property type="protein sequence ID" value="EPS93928.1"/>
    <property type="molecule type" value="Genomic_DNA"/>
</dbReference>
<feature type="region of interest" description="Disordered" evidence="1">
    <location>
        <begin position="204"/>
        <end position="246"/>
    </location>
</feature>
<name>S8DRV2_FOMSC</name>
<dbReference type="SUPFAM" id="SSF143990">
    <property type="entry name" value="YbiA-like"/>
    <property type="match status" value="1"/>
</dbReference>
<dbReference type="STRING" id="743788.S8DRV2"/>
<keyword evidence="4" id="KW-1185">Reference proteome</keyword>
<accession>S8DRV2</accession>
<feature type="compositionally biased region" description="Pro residues" evidence="1">
    <location>
        <begin position="43"/>
        <end position="57"/>
    </location>
</feature>
<feature type="domain" description="NADAR" evidence="2">
    <location>
        <begin position="66"/>
        <end position="207"/>
    </location>
</feature>
<dbReference type="HOGENOM" id="CLU_1129082_0_0_1"/>
<dbReference type="CDD" id="cd15457">
    <property type="entry name" value="NADAR"/>
    <property type="match status" value="1"/>
</dbReference>
<feature type="compositionally biased region" description="Basic and acidic residues" evidence="1">
    <location>
        <begin position="1"/>
        <end position="12"/>
    </location>
</feature>
<dbReference type="Gene3D" id="1.10.357.40">
    <property type="entry name" value="YbiA-like"/>
    <property type="match status" value="1"/>
</dbReference>
<protein>
    <recommendedName>
        <fullName evidence="2">NADAR domain-containing protein</fullName>
    </recommendedName>
</protein>
<dbReference type="NCBIfam" id="TIGR02464">
    <property type="entry name" value="ribofla_fusion"/>
    <property type="match status" value="1"/>
</dbReference>
<evidence type="ECO:0000259" key="2">
    <source>
        <dbReference type="Pfam" id="PF08719"/>
    </source>
</evidence>
<evidence type="ECO:0000313" key="4">
    <source>
        <dbReference type="Proteomes" id="UP000015241"/>
    </source>
</evidence>
<dbReference type="OrthoDB" id="206452at2759"/>
<evidence type="ECO:0000313" key="3">
    <source>
        <dbReference type="EMBL" id="EPS93928.1"/>
    </source>
</evidence>
<evidence type="ECO:0000256" key="1">
    <source>
        <dbReference type="SAM" id="MobiDB-lite"/>
    </source>
</evidence>
<reference evidence="3 4" key="1">
    <citation type="journal article" date="2012" name="Science">
        <title>The Paleozoic origin of enzymatic lignin decomposition reconstructed from 31 fungal genomes.</title>
        <authorList>
            <person name="Floudas D."/>
            <person name="Binder M."/>
            <person name="Riley R."/>
            <person name="Barry K."/>
            <person name="Blanchette R.A."/>
            <person name="Henrissat B."/>
            <person name="Martinez A.T."/>
            <person name="Otillar R."/>
            <person name="Spatafora J.W."/>
            <person name="Yadav J.S."/>
            <person name="Aerts A."/>
            <person name="Benoit I."/>
            <person name="Boyd A."/>
            <person name="Carlson A."/>
            <person name="Copeland A."/>
            <person name="Coutinho P.M."/>
            <person name="de Vries R.P."/>
            <person name="Ferreira P."/>
            <person name="Findley K."/>
            <person name="Foster B."/>
            <person name="Gaskell J."/>
            <person name="Glotzer D."/>
            <person name="Gorecki P."/>
            <person name="Heitman J."/>
            <person name="Hesse C."/>
            <person name="Hori C."/>
            <person name="Igarashi K."/>
            <person name="Jurgens J.A."/>
            <person name="Kallen N."/>
            <person name="Kersten P."/>
            <person name="Kohler A."/>
            <person name="Kuees U."/>
            <person name="Kumar T.K.A."/>
            <person name="Kuo A."/>
            <person name="LaButti K."/>
            <person name="Larrondo L.F."/>
            <person name="Lindquist E."/>
            <person name="Ling A."/>
            <person name="Lombard V."/>
            <person name="Lucas S."/>
            <person name="Lundell T."/>
            <person name="Martin R."/>
            <person name="McLaughlin D.J."/>
            <person name="Morgenstern I."/>
            <person name="Morin E."/>
            <person name="Murat C."/>
            <person name="Nagy L.G."/>
            <person name="Nolan M."/>
            <person name="Ohm R.A."/>
            <person name="Patyshakuliyeva A."/>
            <person name="Rokas A."/>
            <person name="Ruiz-Duenas F.J."/>
            <person name="Sabat G."/>
            <person name="Salamov A."/>
            <person name="Samejima M."/>
            <person name="Schmutz J."/>
            <person name="Slot J.C."/>
            <person name="St John F."/>
            <person name="Stenlid J."/>
            <person name="Sun H."/>
            <person name="Sun S."/>
            <person name="Syed K."/>
            <person name="Tsang A."/>
            <person name="Wiebenga A."/>
            <person name="Young D."/>
            <person name="Pisabarro A."/>
            <person name="Eastwood D.C."/>
            <person name="Martin F."/>
            <person name="Cullen D."/>
            <person name="Grigoriev I.V."/>
            <person name="Hibbett D.S."/>
        </authorList>
    </citation>
    <scope>NUCLEOTIDE SEQUENCE</scope>
    <source>
        <strain evidence="4">FP-58527</strain>
    </source>
</reference>
<feature type="region of interest" description="Disordered" evidence="1">
    <location>
        <begin position="1"/>
        <end position="65"/>
    </location>
</feature>